<reference evidence="2" key="1">
    <citation type="submission" date="2023-12" db="EMBL/GenBank/DDBJ databases">
        <title>Novel species in genus Nocardioides.</title>
        <authorList>
            <person name="Zhou H."/>
        </authorList>
    </citation>
    <scope>NUCLEOTIDE SEQUENCE [LARGE SCALE GENOMIC DNA]</scope>
    <source>
        <strain evidence="2">HM61</strain>
    </source>
</reference>
<proteinExistence type="predicted"/>
<name>A0ABZ0ZTS7_9ACTN</name>
<dbReference type="Proteomes" id="UP001327225">
    <property type="component" value="Chromosome"/>
</dbReference>
<gene>
    <name evidence="1" type="ORF">SHK19_05470</name>
</gene>
<evidence type="ECO:0008006" key="3">
    <source>
        <dbReference type="Google" id="ProtNLM"/>
    </source>
</evidence>
<keyword evidence="2" id="KW-1185">Reference proteome</keyword>
<accession>A0ABZ0ZTS7</accession>
<protein>
    <recommendedName>
        <fullName evidence="3">DUF3558 domain-containing protein</fullName>
    </recommendedName>
</protein>
<organism evidence="1 2">
    <name type="scientific">Nocardioides bizhenqiangii</name>
    <dbReference type="NCBI Taxonomy" id="3095076"/>
    <lineage>
        <taxon>Bacteria</taxon>
        <taxon>Bacillati</taxon>
        <taxon>Actinomycetota</taxon>
        <taxon>Actinomycetes</taxon>
        <taxon>Propionibacteriales</taxon>
        <taxon>Nocardioidaceae</taxon>
        <taxon>Nocardioides</taxon>
    </lineage>
</organism>
<dbReference type="EMBL" id="CP141059">
    <property type="protein sequence ID" value="WQQ27685.1"/>
    <property type="molecule type" value="Genomic_DNA"/>
</dbReference>
<evidence type="ECO:0000313" key="2">
    <source>
        <dbReference type="Proteomes" id="UP001327225"/>
    </source>
</evidence>
<dbReference type="RefSeq" id="WP_322938058.1">
    <property type="nucleotide sequence ID" value="NZ_CP141059.1"/>
</dbReference>
<sequence length="211" mass="22302">MPGPLRWMLLAAVVTALPVAAGVVLLDEDPPATSSEAPPYRSTALADYDTSAVALSRAPFCDRLPEEALTEALDGRPGPTTAYANGESAEMAPGLEDVAHEYGCRIEGRRGTEARAWLFAPPVTRSRATELVDEATRPSCSRATTAPAYGAPSLALICPARDRRWASFRGLFGDAWLACSLAAPADLDDNELLDRAGRWCVAVAEAASVSD</sequence>
<evidence type="ECO:0000313" key="1">
    <source>
        <dbReference type="EMBL" id="WQQ27685.1"/>
    </source>
</evidence>